<feature type="region of interest" description="Disordered" evidence="4">
    <location>
        <begin position="1"/>
        <end position="56"/>
    </location>
</feature>
<dbReference type="Pfam" id="PF02902">
    <property type="entry name" value="Peptidase_C48"/>
    <property type="match status" value="1"/>
</dbReference>
<feature type="compositionally biased region" description="Low complexity" evidence="4">
    <location>
        <begin position="1"/>
        <end position="12"/>
    </location>
</feature>
<feature type="domain" description="Ubiquitin-like protease family profile" evidence="5">
    <location>
        <begin position="271"/>
        <end position="463"/>
    </location>
</feature>
<dbReference type="EMBL" id="JBEDUW010000005">
    <property type="protein sequence ID" value="KAK9928927.1"/>
    <property type="molecule type" value="Genomic_DNA"/>
</dbReference>
<comment type="similarity">
    <text evidence="1">Belongs to the peptidase C48 family.</text>
</comment>
<proteinExistence type="inferred from homology"/>
<dbReference type="Gene3D" id="3.40.395.10">
    <property type="entry name" value="Adenoviral Proteinase, Chain A"/>
    <property type="match status" value="1"/>
</dbReference>
<dbReference type="PANTHER" id="PTHR33018:SF31">
    <property type="entry name" value="TRANSPOSASE, PTTA_EN_SPM, PLANT"/>
    <property type="match status" value="1"/>
</dbReference>
<sequence>MAHSKSTSTPTKKTSKMLKVRKSKSSKGTKVSTSKNSDATVSKRKSNRKGKMVDEGCTGGLKLLKRNPVTMPRMTTSRILKKRLTVEFDKDGTPIGKNGDALQSYIGVLARSKIPISIESWTDKIIATEKNNIWETIRTSFNLGAENKKMVLQSAGAKWREFKCRLTSRYIFPYKDDPESLQFPPDDYRFINVDDWTTFVAQRTTDAFMELHEAQRARRQKNIYDHHMSRKGYAGLRQELSKTMPDEEIDRATLWIKGRQTKQGTFKDVRVKETAEKIETLRQKERKGDLTISGTTDVLTLALGTPEHAGRVREQGLKAAKKQNNHVEAGAMTKVFEEMEKKLAKMEELTANCLVVYMRYLHDVLKKSKMLDMIFLLPYNASSHWMLTVINPKKETVYFMDPLKRRLINGEFRVVVDTAIAMFNAHHNKKGHAAVTWKNLAGIPSQPSDKECGYYVMRYMKDIIEDIDLSFAEKVIQK</sequence>
<evidence type="ECO:0000256" key="3">
    <source>
        <dbReference type="ARBA" id="ARBA00022801"/>
    </source>
</evidence>
<organism evidence="6 7">
    <name type="scientific">Rubus argutus</name>
    <name type="common">Southern blackberry</name>
    <dbReference type="NCBI Taxonomy" id="59490"/>
    <lineage>
        <taxon>Eukaryota</taxon>
        <taxon>Viridiplantae</taxon>
        <taxon>Streptophyta</taxon>
        <taxon>Embryophyta</taxon>
        <taxon>Tracheophyta</taxon>
        <taxon>Spermatophyta</taxon>
        <taxon>Magnoliopsida</taxon>
        <taxon>eudicotyledons</taxon>
        <taxon>Gunneridae</taxon>
        <taxon>Pentapetalae</taxon>
        <taxon>rosids</taxon>
        <taxon>fabids</taxon>
        <taxon>Rosales</taxon>
        <taxon>Rosaceae</taxon>
        <taxon>Rosoideae</taxon>
        <taxon>Rosoideae incertae sedis</taxon>
        <taxon>Rubus</taxon>
    </lineage>
</organism>
<accession>A0AAW1WWE6</accession>
<evidence type="ECO:0000256" key="4">
    <source>
        <dbReference type="SAM" id="MobiDB-lite"/>
    </source>
</evidence>
<evidence type="ECO:0000259" key="5">
    <source>
        <dbReference type="PROSITE" id="PS50600"/>
    </source>
</evidence>
<dbReference type="InterPro" id="IPR003653">
    <property type="entry name" value="Peptidase_C48_C"/>
</dbReference>
<comment type="caution">
    <text evidence="6">The sequence shown here is derived from an EMBL/GenBank/DDBJ whole genome shotgun (WGS) entry which is preliminary data.</text>
</comment>
<keyword evidence="3" id="KW-0378">Hydrolase</keyword>
<reference evidence="6 7" key="1">
    <citation type="journal article" date="2023" name="G3 (Bethesda)">
        <title>A chromosome-length genome assembly and annotation of blackberry (Rubus argutus, cv. 'Hillquist').</title>
        <authorList>
            <person name="Bruna T."/>
            <person name="Aryal R."/>
            <person name="Dudchenko O."/>
            <person name="Sargent D.J."/>
            <person name="Mead D."/>
            <person name="Buti M."/>
            <person name="Cavallini A."/>
            <person name="Hytonen T."/>
            <person name="Andres J."/>
            <person name="Pham M."/>
            <person name="Weisz D."/>
            <person name="Mascagni F."/>
            <person name="Usai G."/>
            <person name="Natali L."/>
            <person name="Bassil N."/>
            <person name="Fernandez G.E."/>
            <person name="Lomsadze A."/>
            <person name="Armour M."/>
            <person name="Olukolu B."/>
            <person name="Poorten T."/>
            <person name="Britton C."/>
            <person name="Davik J."/>
            <person name="Ashrafi H."/>
            <person name="Aiden E.L."/>
            <person name="Borodovsky M."/>
            <person name="Worthington M."/>
        </authorList>
    </citation>
    <scope>NUCLEOTIDE SEQUENCE [LARGE SCALE GENOMIC DNA]</scope>
    <source>
        <strain evidence="6">PI 553951</strain>
    </source>
</reference>
<evidence type="ECO:0000313" key="6">
    <source>
        <dbReference type="EMBL" id="KAK9928927.1"/>
    </source>
</evidence>
<keyword evidence="2" id="KW-0645">Protease</keyword>
<dbReference type="PROSITE" id="PS50600">
    <property type="entry name" value="ULP_PROTEASE"/>
    <property type="match status" value="1"/>
</dbReference>
<gene>
    <name evidence="6" type="ORF">M0R45_026042</name>
</gene>
<dbReference type="InterPro" id="IPR004252">
    <property type="entry name" value="Probable_transposase_24"/>
</dbReference>
<feature type="compositionally biased region" description="Low complexity" evidence="4">
    <location>
        <begin position="28"/>
        <end position="37"/>
    </location>
</feature>
<dbReference type="SUPFAM" id="SSF54001">
    <property type="entry name" value="Cysteine proteinases"/>
    <property type="match status" value="1"/>
</dbReference>
<dbReference type="Pfam" id="PF03004">
    <property type="entry name" value="Transposase_24"/>
    <property type="match status" value="1"/>
</dbReference>
<dbReference type="GO" id="GO:0008234">
    <property type="term" value="F:cysteine-type peptidase activity"/>
    <property type="evidence" value="ECO:0007669"/>
    <property type="project" value="InterPro"/>
</dbReference>
<evidence type="ECO:0000256" key="1">
    <source>
        <dbReference type="ARBA" id="ARBA00005234"/>
    </source>
</evidence>
<feature type="compositionally biased region" description="Basic residues" evidence="4">
    <location>
        <begin position="13"/>
        <end position="27"/>
    </location>
</feature>
<dbReference type="Proteomes" id="UP001457282">
    <property type="component" value="Unassembled WGS sequence"/>
</dbReference>
<dbReference type="PANTHER" id="PTHR33018">
    <property type="entry name" value="OS10G0338966 PROTEIN-RELATED"/>
    <property type="match status" value="1"/>
</dbReference>
<name>A0AAW1WWE6_RUBAR</name>
<evidence type="ECO:0000313" key="7">
    <source>
        <dbReference type="Proteomes" id="UP001457282"/>
    </source>
</evidence>
<dbReference type="GO" id="GO:0006508">
    <property type="term" value="P:proteolysis"/>
    <property type="evidence" value="ECO:0007669"/>
    <property type="project" value="UniProtKB-KW"/>
</dbReference>
<protein>
    <recommendedName>
        <fullName evidence="5">Ubiquitin-like protease family profile domain-containing protein</fullName>
    </recommendedName>
</protein>
<dbReference type="AlphaFoldDB" id="A0AAW1WWE6"/>
<keyword evidence="7" id="KW-1185">Reference proteome</keyword>
<evidence type="ECO:0000256" key="2">
    <source>
        <dbReference type="ARBA" id="ARBA00022670"/>
    </source>
</evidence>
<dbReference type="InterPro" id="IPR038765">
    <property type="entry name" value="Papain-like_cys_pep_sf"/>
</dbReference>